<dbReference type="InterPro" id="IPR006703">
    <property type="entry name" value="G_AIG1"/>
</dbReference>
<feature type="repeat" description="ANK" evidence="4">
    <location>
        <begin position="1133"/>
        <end position="1165"/>
    </location>
</feature>
<evidence type="ECO:0000313" key="9">
    <source>
        <dbReference type="EMBL" id="KAK6188737.1"/>
    </source>
</evidence>
<evidence type="ECO:0000259" key="8">
    <source>
        <dbReference type="PROSITE" id="PS51720"/>
    </source>
</evidence>
<feature type="coiled-coil region" evidence="5">
    <location>
        <begin position="260"/>
        <end position="311"/>
    </location>
</feature>
<dbReference type="Pfam" id="PF00619">
    <property type="entry name" value="CARD"/>
    <property type="match status" value="1"/>
</dbReference>
<proteinExistence type="inferred from homology"/>
<evidence type="ECO:0000256" key="4">
    <source>
        <dbReference type="PROSITE-ProRule" id="PRU00023"/>
    </source>
</evidence>
<feature type="region of interest" description="Disordered" evidence="6">
    <location>
        <begin position="743"/>
        <end position="804"/>
    </location>
</feature>
<evidence type="ECO:0000256" key="6">
    <source>
        <dbReference type="SAM" id="MobiDB-lite"/>
    </source>
</evidence>
<feature type="compositionally biased region" description="Polar residues" evidence="6">
    <location>
        <begin position="506"/>
        <end position="517"/>
    </location>
</feature>
<dbReference type="Gene3D" id="3.40.50.300">
    <property type="entry name" value="P-loop containing nucleotide triphosphate hydrolases"/>
    <property type="match status" value="1"/>
</dbReference>
<evidence type="ECO:0000259" key="7">
    <source>
        <dbReference type="PROSITE" id="PS50209"/>
    </source>
</evidence>
<gene>
    <name evidence="9" type="ORF">SNE40_004853</name>
</gene>
<dbReference type="Proteomes" id="UP001347796">
    <property type="component" value="Unassembled WGS sequence"/>
</dbReference>
<evidence type="ECO:0000256" key="3">
    <source>
        <dbReference type="ARBA" id="ARBA00023134"/>
    </source>
</evidence>
<comment type="caution">
    <text evidence="9">The sequence shown here is derived from an EMBL/GenBank/DDBJ whole genome shotgun (WGS) entry which is preliminary data.</text>
</comment>
<keyword evidence="10" id="KW-1185">Reference proteome</keyword>
<dbReference type="Gene3D" id="1.25.40.20">
    <property type="entry name" value="Ankyrin repeat-containing domain"/>
    <property type="match status" value="3"/>
</dbReference>
<evidence type="ECO:0000313" key="10">
    <source>
        <dbReference type="Proteomes" id="UP001347796"/>
    </source>
</evidence>
<name>A0AAN8K3U9_PATCE</name>
<feature type="compositionally biased region" description="Low complexity" evidence="6">
    <location>
        <begin position="788"/>
        <end position="799"/>
    </location>
</feature>
<dbReference type="PANTHER" id="PTHR10903">
    <property type="entry name" value="GTPASE, IMAP FAMILY MEMBER-RELATED"/>
    <property type="match status" value="1"/>
</dbReference>
<dbReference type="GO" id="GO:0042981">
    <property type="term" value="P:regulation of apoptotic process"/>
    <property type="evidence" value="ECO:0007669"/>
    <property type="project" value="InterPro"/>
</dbReference>
<feature type="compositionally biased region" description="Polar residues" evidence="6">
    <location>
        <begin position="529"/>
        <end position="547"/>
    </location>
</feature>
<protein>
    <submittedName>
        <fullName evidence="9">Uncharacterized protein</fullName>
    </submittedName>
</protein>
<feature type="region of interest" description="Disordered" evidence="6">
    <location>
        <begin position="672"/>
        <end position="692"/>
    </location>
</feature>
<accession>A0AAN8K3U9</accession>
<dbReference type="InterPro" id="IPR011029">
    <property type="entry name" value="DEATH-like_dom_sf"/>
</dbReference>
<sequence>MAEGGISAGMDSFSDFLRDTPSLALTDLIESDTESTNSLSSQIEAVSFDHSSDNQEPEVIGVVLMGKTGAGKSYLGNHLLKQSWFQHSSSLSSCTSECQSGERLLHGHTKLRVIDTPGLFDTDVTVSENMNKILSLFECLHCVDIFLLVVRVDVRFGKEEKEALQWLKDHFGENLNDFAIIILNNHGYRPKDKEALIREAPEILKTIIADCDDRCVLVQYNASNVVGENKDVNAILAIIKTTVSRNNGRRYTHKMHGEAKMEYDEKVKRLEEQSKKKEKALEELLENMQKENDELQKYKQLAKEKEDLSSRMNLLLSLIPPEKLDEAKDIIKDNENVTGQFNERGEKQTTQNTSILGLACKVRGKISDNNEATIRNNWTFLIDNIKDHIPTLMECLFQKEVFEHEDMEKIEKKIKDEDNRAGAAMLLKTMMKSGPDAYRRFVEGLKETGFTAVVDKLQDAVNTLVKRSTAPVSDRSSIQHSPKLPNSPSTPEISELHQYDMKRSTAPVSDRSSTQHSSARDRTPIIPFDSQSSNGYTSDSSNDNGIHSPTRRDLSPNGTQSITLNLKSNAFHNQSLKNQLGINTIEISPESLIGILSRGAYQPKEQKYDYPLTYHSPAQSKNTKSPNTSLYQQRPTVKMFTPEKDLPKENTSLHLQTPTVTMVIPDKYDHPLTQCPPKQPNNTVSPNTSPYQQRPTVIMVTPEKDLPKEYSGPERIWTSSIGPLQGRNITELGEFGNHCKDAPLHGKNQVENDIPDNEDKPQDLNPLAEEFTPTPTEDESFSSCFQYSPTTSSASSSTTNQPYDEGEDLPLHHATIHCKDEIKFMAILEENREDILKDDDNGKTPLELAYYSKFIPINKIKMIVSKGFTEAKALFKICQTAPTALIEMMFDKRIHDRMNDADREAVINLCSLLLDGEDITCKTEHNKTLVYIACLYSNIESVKYLLDKGCSISVDYTEEPLLFTCCRSSIQPDLKIQLLKSRGADLSIMDGNSKTLLHEACENGTPDCVRYLIEAELDVNACTADENYSPLHYCLRTRIHQINKIKLLVATDALSSDTFSNELLNTACMYCDIYVTKYILDLCESRDLQFNVNYVNNQGETPIYFCCISKILPVRKIKLFESKGSRLDGTYPHGQTLLHAACEHGKLECLEYLLQSGLDVNCKDALGHSPLFYCYNSVEEPINKMKLLMEYGAKLHVEEENIRRAVLDRVDPK</sequence>
<dbReference type="SUPFAM" id="SSF47986">
    <property type="entry name" value="DEATH domain"/>
    <property type="match status" value="1"/>
</dbReference>
<dbReference type="InterPro" id="IPR027417">
    <property type="entry name" value="P-loop_NTPase"/>
</dbReference>
<dbReference type="AlphaFoldDB" id="A0AAN8K3U9"/>
<dbReference type="SUPFAM" id="SSF52540">
    <property type="entry name" value="P-loop containing nucleoside triphosphate hydrolases"/>
    <property type="match status" value="1"/>
</dbReference>
<feature type="domain" description="CARD" evidence="7">
    <location>
        <begin position="366"/>
        <end position="448"/>
    </location>
</feature>
<organism evidence="9 10">
    <name type="scientific">Patella caerulea</name>
    <name type="common">Rayed Mediterranean limpet</name>
    <dbReference type="NCBI Taxonomy" id="87958"/>
    <lineage>
        <taxon>Eukaryota</taxon>
        <taxon>Metazoa</taxon>
        <taxon>Spiralia</taxon>
        <taxon>Lophotrochozoa</taxon>
        <taxon>Mollusca</taxon>
        <taxon>Gastropoda</taxon>
        <taxon>Patellogastropoda</taxon>
        <taxon>Patelloidea</taxon>
        <taxon>Patellidae</taxon>
        <taxon>Patella</taxon>
    </lineage>
</organism>
<dbReference type="CDD" id="cd22249">
    <property type="entry name" value="UDM1_RNF168_RNF169-like"/>
    <property type="match status" value="1"/>
</dbReference>
<dbReference type="SMART" id="SM00248">
    <property type="entry name" value="ANK"/>
    <property type="match status" value="8"/>
</dbReference>
<keyword evidence="2" id="KW-0547">Nucleotide-binding</keyword>
<dbReference type="PROSITE" id="PS50297">
    <property type="entry name" value="ANK_REP_REGION"/>
    <property type="match status" value="2"/>
</dbReference>
<keyword evidence="3" id="KW-0342">GTP-binding</keyword>
<dbReference type="Pfam" id="PF04548">
    <property type="entry name" value="AIG1"/>
    <property type="match status" value="1"/>
</dbReference>
<dbReference type="PROSITE" id="PS51720">
    <property type="entry name" value="G_AIG1"/>
    <property type="match status" value="1"/>
</dbReference>
<dbReference type="PROSITE" id="PS50088">
    <property type="entry name" value="ANK_REPEAT"/>
    <property type="match status" value="2"/>
</dbReference>
<dbReference type="InterPro" id="IPR001315">
    <property type="entry name" value="CARD"/>
</dbReference>
<dbReference type="Pfam" id="PF12796">
    <property type="entry name" value="Ank_2"/>
    <property type="match status" value="2"/>
</dbReference>
<dbReference type="PROSITE" id="PS50209">
    <property type="entry name" value="CARD"/>
    <property type="match status" value="1"/>
</dbReference>
<dbReference type="SUPFAM" id="SSF48403">
    <property type="entry name" value="Ankyrin repeat"/>
    <property type="match status" value="2"/>
</dbReference>
<feature type="region of interest" description="Disordered" evidence="6">
    <location>
        <begin position="467"/>
        <end position="561"/>
    </location>
</feature>
<dbReference type="EMBL" id="JAZGQO010000003">
    <property type="protein sequence ID" value="KAK6188737.1"/>
    <property type="molecule type" value="Genomic_DNA"/>
</dbReference>
<keyword evidence="5" id="KW-0175">Coiled coil</keyword>
<dbReference type="GO" id="GO:0005525">
    <property type="term" value="F:GTP binding"/>
    <property type="evidence" value="ECO:0007669"/>
    <property type="project" value="UniProtKB-KW"/>
</dbReference>
<dbReference type="InterPro" id="IPR036770">
    <property type="entry name" value="Ankyrin_rpt-contain_sf"/>
</dbReference>
<feature type="compositionally biased region" description="Polar residues" evidence="6">
    <location>
        <begin position="470"/>
        <end position="492"/>
    </location>
</feature>
<dbReference type="PANTHER" id="PTHR10903:SF184">
    <property type="entry name" value="GTP-BINDING PROTEIN A"/>
    <property type="match status" value="1"/>
</dbReference>
<dbReference type="InterPro" id="IPR045058">
    <property type="entry name" value="GIMA/IAN/Toc"/>
</dbReference>
<feature type="compositionally biased region" description="Basic and acidic residues" evidence="6">
    <location>
        <begin position="494"/>
        <end position="503"/>
    </location>
</feature>
<comment type="similarity">
    <text evidence="1">Belongs to the TRAFAC class TrmE-Era-EngA-EngB-Septin-like GTPase superfamily. AIG1/Toc34/Toc159-like paraseptin GTPase family. IAN subfamily.</text>
</comment>
<dbReference type="InterPro" id="IPR002110">
    <property type="entry name" value="Ankyrin_rpt"/>
</dbReference>
<evidence type="ECO:0000256" key="1">
    <source>
        <dbReference type="ARBA" id="ARBA00008535"/>
    </source>
</evidence>
<feature type="repeat" description="ANK" evidence="4">
    <location>
        <begin position="992"/>
        <end position="1024"/>
    </location>
</feature>
<feature type="compositionally biased region" description="Polar residues" evidence="6">
    <location>
        <begin position="680"/>
        <end position="692"/>
    </location>
</feature>
<reference evidence="9 10" key="1">
    <citation type="submission" date="2024-01" db="EMBL/GenBank/DDBJ databases">
        <title>The genome of the rayed Mediterranean limpet Patella caerulea (Linnaeus, 1758).</title>
        <authorList>
            <person name="Anh-Thu Weber A."/>
            <person name="Halstead-Nussloch G."/>
        </authorList>
    </citation>
    <scope>NUCLEOTIDE SEQUENCE [LARGE SCALE GENOMIC DNA]</scope>
    <source>
        <strain evidence="9">AATW-2023a</strain>
        <tissue evidence="9">Whole specimen</tissue>
    </source>
</reference>
<dbReference type="Gene3D" id="1.10.533.10">
    <property type="entry name" value="Death Domain, Fas"/>
    <property type="match status" value="1"/>
</dbReference>
<evidence type="ECO:0000256" key="5">
    <source>
        <dbReference type="SAM" id="Coils"/>
    </source>
</evidence>
<keyword evidence="4" id="KW-0040">ANK repeat</keyword>
<evidence type="ECO:0000256" key="2">
    <source>
        <dbReference type="ARBA" id="ARBA00022741"/>
    </source>
</evidence>
<feature type="domain" description="AIG1-type G" evidence="8">
    <location>
        <begin position="57"/>
        <end position="260"/>
    </location>
</feature>
<dbReference type="CDD" id="cd01671">
    <property type="entry name" value="CARD"/>
    <property type="match status" value="1"/>
</dbReference>